<evidence type="ECO:0000313" key="2">
    <source>
        <dbReference type="EMBL" id="KAK3083406.1"/>
    </source>
</evidence>
<name>A0AA88XIG3_PINIB</name>
<comment type="caution">
    <text evidence="2">The sequence shown here is derived from an EMBL/GenBank/DDBJ whole genome shotgun (WGS) entry which is preliminary data.</text>
</comment>
<feature type="region of interest" description="Disordered" evidence="1">
    <location>
        <begin position="73"/>
        <end position="113"/>
    </location>
</feature>
<evidence type="ECO:0000313" key="3">
    <source>
        <dbReference type="Proteomes" id="UP001186944"/>
    </source>
</evidence>
<feature type="compositionally biased region" description="Basic residues" evidence="1">
    <location>
        <begin position="103"/>
        <end position="113"/>
    </location>
</feature>
<organism evidence="2 3">
    <name type="scientific">Pinctada imbricata</name>
    <name type="common">Atlantic pearl-oyster</name>
    <name type="synonym">Pinctada martensii</name>
    <dbReference type="NCBI Taxonomy" id="66713"/>
    <lineage>
        <taxon>Eukaryota</taxon>
        <taxon>Metazoa</taxon>
        <taxon>Spiralia</taxon>
        <taxon>Lophotrochozoa</taxon>
        <taxon>Mollusca</taxon>
        <taxon>Bivalvia</taxon>
        <taxon>Autobranchia</taxon>
        <taxon>Pteriomorphia</taxon>
        <taxon>Pterioida</taxon>
        <taxon>Pterioidea</taxon>
        <taxon>Pteriidae</taxon>
        <taxon>Pinctada</taxon>
    </lineage>
</organism>
<dbReference type="AlphaFoldDB" id="A0AA88XIG3"/>
<proteinExistence type="predicted"/>
<feature type="compositionally biased region" description="Basic and acidic residues" evidence="1">
    <location>
        <begin position="92"/>
        <end position="102"/>
    </location>
</feature>
<gene>
    <name evidence="2" type="ORF">FSP39_021812</name>
</gene>
<feature type="compositionally biased region" description="Polar residues" evidence="1">
    <location>
        <begin position="28"/>
        <end position="52"/>
    </location>
</feature>
<dbReference type="EMBL" id="VSWD01000014">
    <property type="protein sequence ID" value="KAK3083406.1"/>
    <property type="molecule type" value="Genomic_DNA"/>
</dbReference>
<protein>
    <submittedName>
        <fullName evidence="2">Uncharacterized protein</fullName>
    </submittedName>
</protein>
<keyword evidence="3" id="KW-1185">Reference proteome</keyword>
<feature type="compositionally biased region" description="Basic and acidic residues" evidence="1">
    <location>
        <begin position="1"/>
        <end position="10"/>
    </location>
</feature>
<dbReference type="Proteomes" id="UP001186944">
    <property type="component" value="Unassembled WGS sequence"/>
</dbReference>
<evidence type="ECO:0000256" key="1">
    <source>
        <dbReference type="SAM" id="MobiDB-lite"/>
    </source>
</evidence>
<feature type="region of interest" description="Disordered" evidence="1">
    <location>
        <begin position="1"/>
        <end position="54"/>
    </location>
</feature>
<reference evidence="2" key="1">
    <citation type="submission" date="2019-08" db="EMBL/GenBank/DDBJ databases">
        <title>The improved chromosome-level genome for the pearl oyster Pinctada fucata martensii using PacBio sequencing and Hi-C.</title>
        <authorList>
            <person name="Zheng Z."/>
        </authorList>
    </citation>
    <scope>NUCLEOTIDE SEQUENCE</scope>
    <source>
        <strain evidence="2">ZZ-2019</strain>
        <tissue evidence="2">Adductor muscle</tissue>
    </source>
</reference>
<accession>A0AA88XIG3</accession>
<sequence>MTTHNPRDEIVFGSRRRSGSSVDEQENLPPNQSGNYSQMSSTAVSDNGNIRDQLTYGRSRFGSNVSKMKERFQHAPIGGEEATKSNSLPRRFLSEADKSPEVKRKKMTGHFSE</sequence>